<organism evidence="2 3">
    <name type="scientific">Flavobacterium segetis</name>
    <dbReference type="NCBI Taxonomy" id="271157"/>
    <lineage>
        <taxon>Bacteria</taxon>
        <taxon>Pseudomonadati</taxon>
        <taxon>Bacteroidota</taxon>
        <taxon>Flavobacteriia</taxon>
        <taxon>Flavobacteriales</taxon>
        <taxon>Flavobacteriaceae</taxon>
        <taxon>Flavobacterium</taxon>
    </lineage>
</organism>
<dbReference type="OrthoDB" id="333971at2"/>
<dbReference type="SUPFAM" id="SSF56300">
    <property type="entry name" value="Metallo-dependent phosphatases"/>
    <property type="match status" value="1"/>
</dbReference>
<keyword evidence="3" id="KW-1185">Reference proteome</keyword>
<dbReference type="AlphaFoldDB" id="A0A1M5E6V0"/>
<name>A0A1M5E6V0_9FLAO</name>
<gene>
    <name evidence="2" type="ORF">SAMN05444396_101193</name>
</gene>
<evidence type="ECO:0000313" key="3">
    <source>
        <dbReference type="Proteomes" id="UP000184036"/>
    </source>
</evidence>
<accession>A0A1M5E6V0</accession>
<feature type="domain" description="Haemolysin activator HlyB C-terminal" evidence="1">
    <location>
        <begin position="1052"/>
        <end position="1177"/>
    </location>
</feature>
<protein>
    <recommendedName>
        <fullName evidence="1">Haemolysin activator HlyB C-terminal domain-containing protein</fullName>
    </recommendedName>
</protein>
<evidence type="ECO:0000259" key="1">
    <source>
        <dbReference type="Pfam" id="PF03865"/>
    </source>
</evidence>
<dbReference type="STRING" id="271157.SAMN05444396_101193"/>
<dbReference type="EMBL" id="FQWE01000001">
    <property type="protein sequence ID" value="SHF74864.1"/>
    <property type="molecule type" value="Genomic_DNA"/>
</dbReference>
<dbReference type="Proteomes" id="UP000184036">
    <property type="component" value="Unassembled WGS sequence"/>
</dbReference>
<dbReference type="Pfam" id="PF03865">
    <property type="entry name" value="ShlB"/>
    <property type="match status" value="1"/>
</dbReference>
<sequence>MKLFLNRYFKTFYQIGISLIITAFVFQSCATKHAQFGKNNKKAGPIVLKDSTAISQTFYLVSDLKNLNDQSQNQKISYVRNKFQEADLNTSILLFEESNTFQSSFVLTNKNDTTTVKDQLVNQTVSALFKVKNISIPSNHDWQLKEFNKDSNSLPKNNCGINATQINKDITLITINSQWFLEDWDKIPTINNDCIIKNREDFFLELEDLLIKNQEKTVVLAMHHPILSNGSHGGEFSLKQHLRPLPLAGSVLNFFRETAGINIQDLQNKHYNLLVKRVKILVKNFNNVVIASAHDDSLQYIEKDNVKQIITGSNSKTEAARAKYPNDFSYGGNGYATLKIYKNGLTTVSFYGLEDGSDKLLFENVILQPKNKFANKQFPNTFPSKTTTSVYSAKQVKKSFFYKFLFGKHYRNYYDVIIDAKTAIIDTLFGGLTPKSATRDFQSNVLQLIDKKGNEYTMSAVKQNANKFLASFVFKYKLTPNEFDRTYSAALINDLYTAVHPYTPLAIHDLAKKINIAHTIPSLLFIPKQKALGTFNSNFGNELYFVENFPVKNKSQPALILSTKEVLQNIRKDAKYSIDESTYIRARLFDILIGDWDRNDDQWRWTEFNEGQKTIYKPISLDHDQAFSKYDGALLSLLMKSVPLRNRQSFTEQIKRVKIMNREPYPLDLALLKTTNGEEWTKQAKYIVENLTDEAIDKAFEKLPLEVQDATIIEIKRKLKLRKKDLQAAALDYFKVLQHTVLIVGTDNKDKFVISKLDKDKVVIKVFETVNGEDILRNNKILNSATTKKIWVYGLDEEDIFEINGSTQLPIKIRLIGGQNKDSYRVESGKNVKIHDYKTEVNSFNVDKKSRILLSDDYEINLYNYKKPKYNFFSLYPNIGFNPDDGIKLGLITGYRVNDFKQDPYAQKHSLKTNYFFATKGYEFIYDAQFPKLFGKWDLNVESKYTSPNFTRNYFGSGNETVNLEADLDRDFNRVRIQTIRFSPSLKKVGRSGSTIQFQTSFEQINVEETVNRFVYVAPAFNTAVFKNQQFAGATLEYSFENYDLPAFPTLGMGFSIAAGWKTNLANTKRNFPTVESKLNFNHKIDSNGKVVLATIMSGKVILNNNYDFYQGATVGGDYDLRGFRNERFLGDKSFYHSSDIRWDLGKIRRNIIPMSFGILGGFDYGRVWLKGENSEKWHQSYGGGLWINGLNMLTGRLTYFKSINEDRARIAVGIGFGF</sequence>
<proteinExistence type="predicted"/>
<dbReference type="PROSITE" id="PS51257">
    <property type="entry name" value="PROKAR_LIPOPROTEIN"/>
    <property type="match status" value="1"/>
</dbReference>
<dbReference type="InterPro" id="IPR029052">
    <property type="entry name" value="Metallo-depent_PP-like"/>
</dbReference>
<evidence type="ECO:0000313" key="2">
    <source>
        <dbReference type="EMBL" id="SHF74864.1"/>
    </source>
</evidence>
<dbReference type="Gene3D" id="3.60.21.10">
    <property type="match status" value="1"/>
</dbReference>
<reference evidence="3" key="1">
    <citation type="submission" date="2016-11" db="EMBL/GenBank/DDBJ databases">
        <authorList>
            <person name="Varghese N."/>
            <person name="Submissions S."/>
        </authorList>
    </citation>
    <scope>NUCLEOTIDE SEQUENCE [LARGE SCALE GENOMIC DNA]</scope>
    <source>
        <strain evidence="3">DSM 19741</strain>
    </source>
</reference>
<dbReference type="RefSeq" id="WP_072987014.1">
    <property type="nucleotide sequence ID" value="NZ_FQWE01000001.1"/>
</dbReference>
<dbReference type="InterPro" id="IPR005565">
    <property type="entry name" value="Hemolysn_activator_HlyB_C"/>
</dbReference>